<feature type="chain" id="PRO_5042356351" evidence="4">
    <location>
        <begin position="30"/>
        <end position="1350"/>
    </location>
</feature>
<evidence type="ECO:0000256" key="3">
    <source>
        <dbReference type="SAM" id="MobiDB-lite"/>
    </source>
</evidence>
<dbReference type="Gene3D" id="2.10.270.10">
    <property type="entry name" value="Cholin Binding"/>
    <property type="match status" value="1"/>
</dbReference>
<dbReference type="EMBL" id="BQNJ01000003">
    <property type="protein sequence ID" value="GKH04809.1"/>
    <property type="molecule type" value="Genomic_DNA"/>
</dbReference>
<dbReference type="Pfam" id="PF01473">
    <property type="entry name" value="Choline_bind_1"/>
    <property type="match status" value="1"/>
</dbReference>
<dbReference type="RefSeq" id="WP_118033330.1">
    <property type="nucleotide sequence ID" value="NZ_BQNJ01000003.1"/>
</dbReference>
<gene>
    <name evidence="5" type="ORF">CE91St55_67900</name>
    <name evidence="6" type="ORF">DXD79_31180</name>
</gene>
<dbReference type="Proteomes" id="UP000263014">
    <property type="component" value="Unassembled WGS sequence"/>
</dbReference>
<evidence type="ECO:0000256" key="4">
    <source>
        <dbReference type="SAM" id="SignalP"/>
    </source>
</evidence>
<evidence type="ECO:0000313" key="7">
    <source>
        <dbReference type="Proteomes" id="UP000263014"/>
    </source>
</evidence>
<feature type="signal peptide" evidence="4">
    <location>
        <begin position="1"/>
        <end position="29"/>
    </location>
</feature>
<protein>
    <submittedName>
        <fullName evidence="6">Uncharacterized protein</fullName>
    </submittedName>
</protein>
<reference evidence="6 7" key="1">
    <citation type="submission" date="2018-08" db="EMBL/GenBank/DDBJ databases">
        <title>A genome reference for cultivated species of the human gut microbiota.</title>
        <authorList>
            <person name="Zou Y."/>
            <person name="Xue W."/>
            <person name="Luo G."/>
        </authorList>
    </citation>
    <scope>NUCLEOTIDE SEQUENCE [LARGE SCALE GENOMIC DNA]</scope>
    <source>
        <strain evidence="6 7">TM09-12</strain>
    </source>
</reference>
<dbReference type="Proteomes" id="UP001055091">
    <property type="component" value="Unassembled WGS sequence"/>
</dbReference>
<feature type="repeat" description="Cell wall-binding" evidence="2">
    <location>
        <begin position="1300"/>
        <end position="1319"/>
    </location>
</feature>
<dbReference type="SUPFAM" id="SSF69360">
    <property type="entry name" value="Cell wall binding repeat"/>
    <property type="match status" value="1"/>
</dbReference>
<keyword evidence="4" id="KW-0732">Signal</keyword>
<dbReference type="InterPro" id="IPR018337">
    <property type="entry name" value="Cell_wall/Cho-bd_repeat"/>
</dbReference>
<comment type="caution">
    <text evidence="6">The sequence shown here is derived from an EMBL/GenBank/DDBJ whole genome shotgun (WGS) entry which is preliminary data.</text>
</comment>
<evidence type="ECO:0000256" key="2">
    <source>
        <dbReference type="PROSITE-ProRule" id="PRU00591"/>
    </source>
</evidence>
<feature type="region of interest" description="Disordered" evidence="3">
    <location>
        <begin position="1190"/>
        <end position="1225"/>
    </location>
</feature>
<sequence length="1350" mass="145983">MKKVWKKVLAFGLCGVLIFSVMPPLPVMAKNVQRNIATNSNAEKNENTPVATKSNADTANKATLSNALRAVNSLGDIWDDWSGKTSFEFLNGTQGDGSEKKPFLIKNREQLMGLSELAAMGMMIPDAGGADYPGDYSGCFFALGGNIDMQGVDWIPIGFYGDSSESAGPIVNAFQGDFDGNGYTIRNLKLNKFVNYNHVGLFGAISNSLIHDLIVIPDATEIKGNDRVGSIVGYAVDSKIINVKVKNAALNTTGITGGIAGEVSNTVIENAICDNVIIDASNGAEIIYIGGIVGIASDSAVVDCEVTTGSGNTARIQGTGFTGGIIGYQNSADIYNVYVKGTIGGYHSTAIGGITGKYVSGKLKVARFEGTIGNSQLGSMAREGTFIGTRQGAATNFDYIDDVAYLFADSESKISANVCGSEIPDDNDYTYDAHIGYWHNSDLYFTLMQGGTSKNITDQYFYEILEEGILSSMDEEGEGQYRVDHFAPNSVGRPVRGYLVIVNQIDTIANGQNFYDIATLTAKGASQYAKTLDKEHRGAVAAGAVVNVSTAPNNTDTEKFQMEGTPYYTNADGVKKDTSYSDASHSYTFKMPEEDIVIDATYKKVAVSIQVQPDTYNFSVAQTRTGNRKYPTKITEVKNKEGKLIARYINGSLDQGMEVQPVMIQAVIDANNDVYDNRVKWSIDDADLITLAQNDDEGSDGYTAKSASVTLNLNSRFFEDIITDLEGKQAEENYQYKIPNTIYGAGHQNGGVAILTAATRPSTSFEGKPCTANCRINVTFQIIDNTLVAAEGAVLDKMTLEYTVTRRLTGDRLSPQESITVTAPQSLTATFLPDYFSKEEVTWKSSDPAVIGVNQDNVAYREASVSAYKDAKWIKDIIATDNGVISNDRYASVSGHGERQAIISVEGKDKLGNRATADCQVTVRYVTEDQTVIKPEAVELDQATLTYELSYDKAGDIRSETIKKNGFEPKKLSAVVLPDIEDTESHRPYDRTVKWSSSDPSVLSVDAAGNLTVIDEAPWMQEAMAQAPYQAAKEIFVTATTADGKKIASCKVNLQFQVNCIEADREKESYRIVLTKSGRRSAPILTYTGQESKKLKAAIYPESSDLNYVVWISKDPEVITVAADGTITPVLLDENNELKAQWIKEILQEYPYSGTKTVEVTASTTNGKMSDSVIIDLEFVVIDNTYSSGGSGGGSTGGGGGGGSTGVTPTGKTQSTGAPAGSVTGSWTQAANGKWLFAAGRTYADEWAYINNPYASAGQPAASWFRFDPDGFMVVGWYTDNDGNIYYLNPISDGTQGQMLTGWQYIDGAWYYFNPESDGTRGKLLTNTIIGGYQLNEKGQWVEEEIVTTK</sequence>
<organism evidence="6 7">
    <name type="scientific">Hungatella hathewayi</name>
    <dbReference type="NCBI Taxonomy" id="154046"/>
    <lineage>
        <taxon>Bacteria</taxon>
        <taxon>Bacillati</taxon>
        <taxon>Bacillota</taxon>
        <taxon>Clostridia</taxon>
        <taxon>Lachnospirales</taxon>
        <taxon>Lachnospiraceae</taxon>
        <taxon>Hungatella</taxon>
    </lineage>
</organism>
<proteinExistence type="predicted"/>
<reference evidence="5" key="2">
    <citation type="submission" date="2022-01" db="EMBL/GenBank/DDBJ databases">
        <title>Novel bile acid biosynthetic pathways are enriched in the microbiome of centenarians.</title>
        <authorList>
            <person name="Sato Y."/>
            <person name="Atarashi K."/>
            <person name="Plichta R.D."/>
            <person name="Arai Y."/>
            <person name="Sasajima S."/>
            <person name="Kearney M.S."/>
            <person name="Suda W."/>
            <person name="Takeshita K."/>
            <person name="Sasaki T."/>
            <person name="Okamoto S."/>
            <person name="Skelly N.A."/>
            <person name="Okamura Y."/>
            <person name="Vlamakis H."/>
            <person name="Li Y."/>
            <person name="Tanoue T."/>
            <person name="Takei H."/>
            <person name="Nittono H."/>
            <person name="Narushima S."/>
            <person name="Irie J."/>
            <person name="Itoh H."/>
            <person name="Moriya K."/>
            <person name="Sugiura Y."/>
            <person name="Suematsu M."/>
            <person name="Moritoki N."/>
            <person name="Shibata S."/>
            <person name="Littman R.D."/>
            <person name="Fischbach A.M."/>
            <person name="Uwamino Y."/>
            <person name="Inoue T."/>
            <person name="Honda A."/>
            <person name="Hattori M."/>
            <person name="Murai T."/>
            <person name="Xavier J.R."/>
            <person name="Hirose N."/>
            <person name="Honda K."/>
        </authorList>
    </citation>
    <scope>NUCLEOTIDE SEQUENCE</scope>
    <source>
        <strain evidence="5">CE91-St55</strain>
    </source>
</reference>
<keyword evidence="1" id="KW-0677">Repeat</keyword>
<name>A0A374NX84_9FIRM</name>
<dbReference type="Gene3D" id="2.160.20.110">
    <property type="match status" value="1"/>
</dbReference>
<feature type="compositionally biased region" description="Polar residues" evidence="3">
    <location>
        <begin position="1207"/>
        <end position="1225"/>
    </location>
</feature>
<dbReference type="EMBL" id="QSON01000028">
    <property type="protein sequence ID" value="RGI95760.1"/>
    <property type="molecule type" value="Genomic_DNA"/>
</dbReference>
<evidence type="ECO:0000256" key="1">
    <source>
        <dbReference type="ARBA" id="ARBA00022737"/>
    </source>
</evidence>
<evidence type="ECO:0000313" key="5">
    <source>
        <dbReference type="EMBL" id="GKH04809.1"/>
    </source>
</evidence>
<accession>A0A374NX84</accession>
<dbReference type="Gene3D" id="2.60.40.1080">
    <property type="match status" value="3"/>
</dbReference>
<feature type="compositionally biased region" description="Gly residues" evidence="3">
    <location>
        <begin position="1190"/>
        <end position="1205"/>
    </location>
</feature>
<dbReference type="PROSITE" id="PS51170">
    <property type="entry name" value="CW"/>
    <property type="match status" value="1"/>
</dbReference>
<evidence type="ECO:0000313" key="6">
    <source>
        <dbReference type="EMBL" id="RGI95760.1"/>
    </source>
</evidence>